<keyword evidence="3" id="KW-0520">NAD</keyword>
<dbReference type="PROSITE" id="PS00670">
    <property type="entry name" value="D_2_HYDROXYACID_DH_2"/>
    <property type="match status" value="1"/>
</dbReference>
<keyword evidence="2" id="KW-0560">Oxidoreductase</keyword>
<dbReference type="InterPro" id="IPR029753">
    <property type="entry name" value="D-isomer_DH_CS"/>
</dbReference>
<dbReference type="PANTHER" id="PTHR42789">
    <property type="entry name" value="D-ISOMER SPECIFIC 2-HYDROXYACID DEHYDROGENASE FAMILY PROTEIN (AFU_ORTHOLOGUE AFUA_6G10090)"/>
    <property type="match status" value="1"/>
</dbReference>
<proteinExistence type="inferred from homology"/>
<evidence type="ECO:0000256" key="1">
    <source>
        <dbReference type="ARBA" id="ARBA00005854"/>
    </source>
</evidence>
<keyword evidence="6" id="KW-1185">Reference proteome</keyword>
<dbReference type="Proteomes" id="UP000832041">
    <property type="component" value="Chromosome"/>
</dbReference>
<dbReference type="SUPFAM" id="SSF51735">
    <property type="entry name" value="NAD(P)-binding Rossmann-fold domains"/>
    <property type="match status" value="1"/>
</dbReference>
<name>A0ABY4LAM3_THEAE</name>
<dbReference type="InterPro" id="IPR036291">
    <property type="entry name" value="NAD(P)-bd_dom_sf"/>
</dbReference>
<comment type="similarity">
    <text evidence="1">Belongs to the D-isomer specific 2-hydroxyacid dehydrogenase family.</text>
</comment>
<feature type="domain" description="D-isomer specific 2-hydroxyacid dehydrogenase NAD-binding" evidence="4">
    <location>
        <begin position="112"/>
        <end position="255"/>
    </location>
</feature>
<dbReference type="Gene3D" id="3.40.50.720">
    <property type="entry name" value="NAD(P)-binding Rossmann-like Domain"/>
    <property type="match status" value="2"/>
</dbReference>
<reference evidence="5 6" key="1">
    <citation type="submission" date="2020-04" db="EMBL/GenBank/DDBJ databases">
        <title>Thermobifida alba genome sequencing and assembly.</title>
        <authorList>
            <person name="Luzics S."/>
            <person name="Horvath B."/>
            <person name="Nagy I."/>
            <person name="Toth A."/>
            <person name="Nagy I."/>
            <person name="Kukolya J."/>
        </authorList>
    </citation>
    <scope>NUCLEOTIDE SEQUENCE [LARGE SCALE GENOMIC DNA]</scope>
    <source>
        <strain evidence="5 6">DSM 43795</strain>
    </source>
</reference>
<dbReference type="InterPro" id="IPR006140">
    <property type="entry name" value="D-isomer_DH_NAD-bd"/>
</dbReference>
<dbReference type="EMBL" id="CP051627">
    <property type="protein sequence ID" value="UPT23483.1"/>
    <property type="molecule type" value="Genomic_DNA"/>
</dbReference>
<evidence type="ECO:0000313" key="6">
    <source>
        <dbReference type="Proteomes" id="UP000832041"/>
    </source>
</evidence>
<protein>
    <submittedName>
        <fullName evidence="5">Phosphoglycerate dehydrogenase</fullName>
    </submittedName>
</protein>
<dbReference type="SUPFAM" id="SSF52283">
    <property type="entry name" value="Formate/glycerate dehydrogenase catalytic domain-like"/>
    <property type="match status" value="1"/>
</dbReference>
<dbReference type="InterPro" id="IPR050857">
    <property type="entry name" value="D-2-hydroxyacid_DH"/>
</dbReference>
<evidence type="ECO:0000256" key="3">
    <source>
        <dbReference type="ARBA" id="ARBA00023027"/>
    </source>
</evidence>
<dbReference type="Pfam" id="PF02826">
    <property type="entry name" value="2-Hacid_dh_C"/>
    <property type="match status" value="1"/>
</dbReference>
<gene>
    <name evidence="5" type="ORF">FOF52_11380</name>
</gene>
<evidence type="ECO:0000256" key="2">
    <source>
        <dbReference type="ARBA" id="ARBA00023002"/>
    </source>
</evidence>
<sequence>MRLLTEAGFRTRVLGTRDPERVAVEAAGAVALIVHDTRVDAALLDALPTLRLVMTTDQHCLGVDVAEAERRGLWVCPPPRREDVDQAAARVLTMTLAQLRRIAAERLAWFRSAPRAHDLTLGLVGMGPVAARFADLALPLFKRVVGTGSRLRSWPCGVARTDFFDLIATADVVSLHVPVTPGTRGLIGARTLARMRPGAVLINPSSPDLVDRGALLTALDTGMLAGYSAGYSLAGTGHLHESCALRNHPAVVFSPERAERAGDRLRALAHHVIAWRDRGFPASAVASPLPPLDEPLQAS</sequence>
<dbReference type="PANTHER" id="PTHR42789:SF1">
    <property type="entry name" value="D-ISOMER SPECIFIC 2-HYDROXYACID DEHYDROGENASE FAMILY PROTEIN (AFU_ORTHOLOGUE AFUA_6G10090)"/>
    <property type="match status" value="1"/>
</dbReference>
<evidence type="ECO:0000259" key="4">
    <source>
        <dbReference type="Pfam" id="PF02826"/>
    </source>
</evidence>
<evidence type="ECO:0000313" key="5">
    <source>
        <dbReference type="EMBL" id="UPT23483.1"/>
    </source>
</evidence>
<organism evidence="5 6">
    <name type="scientific">Thermobifida alba</name>
    <name type="common">Thermomonospora alba</name>
    <dbReference type="NCBI Taxonomy" id="53522"/>
    <lineage>
        <taxon>Bacteria</taxon>
        <taxon>Bacillati</taxon>
        <taxon>Actinomycetota</taxon>
        <taxon>Actinomycetes</taxon>
        <taxon>Streptosporangiales</taxon>
        <taxon>Nocardiopsidaceae</taxon>
        <taxon>Thermobifida</taxon>
    </lineage>
</organism>
<accession>A0ABY4LAM3</accession>